<dbReference type="AlphaFoldDB" id="A0A2G6KBT9"/>
<dbReference type="InterPro" id="IPR042179">
    <property type="entry name" value="KGD_C_sf"/>
</dbReference>
<dbReference type="Pfam" id="PF00676">
    <property type="entry name" value="E1_dh"/>
    <property type="match status" value="1"/>
</dbReference>
<dbReference type="EC" id="1.2.4.2" evidence="2"/>
<gene>
    <name evidence="6" type="primary">sucA</name>
    <name evidence="6" type="ORF">CSA56_14125</name>
</gene>
<comment type="caution">
    <text evidence="6">The sequence shown here is derived from an EMBL/GenBank/DDBJ whole genome shotgun (WGS) entry which is preliminary data.</text>
</comment>
<dbReference type="InterPro" id="IPR032106">
    <property type="entry name" value="2-oxogl_dehyd_N"/>
</dbReference>
<evidence type="ECO:0000256" key="1">
    <source>
        <dbReference type="ARBA" id="ARBA00001964"/>
    </source>
</evidence>
<name>A0A2G6KBT9_9BACT</name>
<feature type="domain" description="Transketolase-like pyrimidine-binding" evidence="5">
    <location>
        <begin position="576"/>
        <end position="771"/>
    </location>
</feature>
<dbReference type="NCBIfam" id="NF006914">
    <property type="entry name" value="PRK09404.1"/>
    <property type="match status" value="1"/>
</dbReference>
<dbReference type="GO" id="GO:0005829">
    <property type="term" value="C:cytosol"/>
    <property type="evidence" value="ECO:0007669"/>
    <property type="project" value="TreeGrafter"/>
</dbReference>
<dbReference type="PIRSF" id="PIRSF000157">
    <property type="entry name" value="Oxoglu_dh_E1"/>
    <property type="match status" value="1"/>
</dbReference>
<evidence type="ECO:0000256" key="4">
    <source>
        <dbReference type="ARBA" id="ARBA00023052"/>
    </source>
</evidence>
<evidence type="ECO:0000259" key="5">
    <source>
        <dbReference type="SMART" id="SM00861"/>
    </source>
</evidence>
<protein>
    <recommendedName>
        <fullName evidence="2">oxoglutarate dehydrogenase (succinyl-transferring)</fullName>
        <ecNumber evidence="2">1.2.4.2</ecNumber>
    </recommendedName>
</protein>
<dbReference type="EMBL" id="PDSK01000107">
    <property type="protein sequence ID" value="PIE32830.1"/>
    <property type="molecule type" value="Genomic_DNA"/>
</dbReference>
<evidence type="ECO:0000313" key="6">
    <source>
        <dbReference type="EMBL" id="PIE32830.1"/>
    </source>
</evidence>
<keyword evidence="3 6" id="KW-0560">Oxidoreductase</keyword>
<dbReference type="InterPro" id="IPR001017">
    <property type="entry name" value="DH_E1"/>
</dbReference>
<dbReference type="Gene3D" id="3.40.50.970">
    <property type="match status" value="1"/>
</dbReference>
<dbReference type="Pfam" id="PF16870">
    <property type="entry name" value="OxoGdeHyase_C"/>
    <property type="match status" value="1"/>
</dbReference>
<evidence type="ECO:0000313" key="7">
    <source>
        <dbReference type="Proteomes" id="UP000230821"/>
    </source>
</evidence>
<sequence>MSSFTPHNSSYLEDVYQEWQNDPHTVSPEWDAFFRQQLQPQEGPLPSTETEQIAYKQSRVNSLIWAYRDIGYAFANLNPLGDYTTPELEYMYLTMKGIYQNLELNNFGLESGDLERVFFYKSAKEQRSGTLRDIVGKMRDIYCSTIGYEFLHIQNKVMRNWLIRRIEEERTTWPVHEKIRFQKDLIKAENFEHFIQSNFIGQKRFSLEGGEVLVPVLHYVFRASIGQNLQGIVIGMAHRGRLNIFTNAMRKPASDIFGMFLHNYHPHMYGGTGDVKYHLGQSFDFRHKESGTAVHISLVPNPSHLESVNPVVEGKTRAIQRKRRDRNRKKILPILIHGDSAFSGQGIVAETFNLSQLKGYQTGGTIHIVLNNQIGFTTASRESRSTFFATDIAKTMPVPIFHVNGDDPEAAVQAIQLALAWRQKFGYDVVVDIICYRRLGHNEADEPSFTHPRMYSLIKNHPSVSTLYGEKLDAEKTFSAQEQKQFQNQYLSVLKAELEHSRSGAEITANDGFQRGDWKQFQTEYSFEIPDTSISEAELVRIGKVLTDSPDNFSLHPKLKRILNNRKQVLENGEGFDWGFAESLSFGSLLLEGHHVRLSGEDCGRGTFSHRHALWWDAEAQEPRSYAPLNDLAETQGRFSVYDSPLSEFSVLGFEYGYSTTSPDILVIWEGQFGDFVNGAQVIIDQYIVSGEAKWFRASGLVMLLPHGVEGQGPEHSHAYLERFLQLCAQQNIQVCNLTTPAQYFHVLRKQMKQPFRKPLIIMSPKSLLRHKLALSSKADFTEGRFEMILDDPKAGNDATRGILCSGKVYYDLLARRDEQQRTDTAIVRIEQLYPFPKERLQQTIEAYPAITEWAWVQEETQNRGAWSFIHEQYSEHLSCTVSYIGRPASASPATGSYTKHVNELEDILHNAFH</sequence>
<dbReference type="GO" id="GO:0030976">
    <property type="term" value="F:thiamine pyrophosphate binding"/>
    <property type="evidence" value="ECO:0007669"/>
    <property type="project" value="InterPro"/>
</dbReference>
<dbReference type="Gene3D" id="3.40.50.11610">
    <property type="entry name" value="Multifunctional 2-oxoglutarate metabolism enzyme, C-terminal domain"/>
    <property type="match status" value="1"/>
</dbReference>
<dbReference type="Pfam" id="PF16078">
    <property type="entry name" value="2-oxogl_dehyd_N"/>
    <property type="match status" value="1"/>
</dbReference>
<dbReference type="Gene3D" id="1.10.287.1150">
    <property type="entry name" value="TPP helical domain"/>
    <property type="match status" value="1"/>
</dbReference>
<proteinExistence type="predicted"/>
<dbReference type="InterPro" id="IPR031717">
    <property type="entry name" value="ODO-1/KGD_C"/>
</dbReference>
<evidence type="ECO:0000256" key="2">
    <source>
        <dbReference type="ARBA" id="ARBA00012280"/>
    </source>
</evidence>
<dbReference type="Proteomes" id="UP000230821">
    <property type="component" value="Unassembled WGS sequence"/>
</dbReference>
<reference evidence="6 7" key="1">
    <citation type="submission" date="2017-10" db="EMBL/GenBank/DDBJ databases">
        <title>Novel microbial diversity and functional potential in the marine mammal oral microbiome.</title>
        <authorList>
            <person name="Dudek N.K."/>
            <person name="Sun C.L."/>
            <person name="Burstein D."/>
            <person name="Kantor R.S."/>
            <person name="Aliaga Goltsman D.S."/>
            <person name="Bik E.M."/>
            <person name="Thomas B.C."/>
            <person name="Banfield J.F."/>
            <person name="Relman D.A."/>
        </authorList>
    </citation>
    <scope>NUCLEOTIDE SEQUENCE [LARGE SCALE GENOMIC DNA]</scope>
    <source>
        <strain evidence="6">DOLJORAL78_47_16</strain>
    </source>
</reference>
<dbReference type="InterPro" id="IPR011603">
    <property type="entry name" value="2oxoglutarate_DH_E1"/>
</dbReference>
<dbReference type="GO" id="GO:0004591">
    <property type="term" value="F:oxoglutarate dehydrogenase (succinyl-transferring) activity"/>
    <property type="evidence" value="ECO:0007669"/>
    <property type="project" value="UniProtKB-EC"/>
</dbReference>
<accession>A0A2G6KBT9</accession>
<dbReference type="PANTHER" id="PTHR23152:SF4">
    <property type="entry name" value="2-OXOADIPATE DEHYDROGENASE COMPLEX COMPONENT E1"/>
    <property type="match status" value="1"/>
</dbReference>
<keyword evidence="4" id="KW-0786">Thiamine pyrophosphate</keyword>
<evidence type="ECO:0000256" key="3">
    <source>
        <dbReference type="ARBA" id="ARBA00023002"/>
    </source>
</evidence>
<dbReference type="SMART" id="SM00861">
    <property type="entry name" value="Transket_pyr"/>
    <property type="match status" value="1"/>
</dbReference>
<organism evidence="6 7">
    <name type="scientific">candidate division KSB3 bacterium</name>
    <dbReference type="NCBI Taxonomy" id="2044937"/>
    <lineage>
        <taxon>Bacteria</taxon>
        <taxon>candidate division KSB3</taxon>
    </lineage>
</organism>
<dbReference type="NCBIfam" id="TIGR00239">
    <property type="entry name" value="2oxo_dh_E1"/>
    <property type="match status" value="1"/>
</dbReference>
<dbReference type="GO" id="GO:0006099">
    <property type="term" value="P:tricarboxylic acid cycle"/>
    <property type="evidence" value="ECO:0007669"/>
    <property type="project" value="TreeGrafter"/>
</dbReference>
<dbReference type="InterPro" id="IPR005475">
    <property type="entry name" value="Transketolase-like_Pyr-bd"/>
</dbReference>
<dbReference type="Pfam" id="PF02779">
    <property type="entry name" value="Transket_pyr"/>
    <property type="match status" value="1"/>
</dbReference>
<dbReference type="NCBIfam" id="NF008907">
    <property type="entry name" value="PRK12270.1"/>
    <property type="match status" value="1"/>
</dbReference>
<dbReference type="Gene3D" id="3.40.50.12470">
    <property type="match status" value="1"/>
</dbReference>
<dbReference type="InterPro" id="IPR029061">
    <property type="entry name" value="THDP-binding"/>
</dbReference>
<dbReference type="CDD" id="cd02016">
    <property type="entry name" value="TPP_E1_OGDC_like"/>
    <property type="match status" value="1"/>
</dbReference>
<dbReference type="SUPFAM" id="SSF52518">
    <property type="entry name" value="Thiamin diphosphate-binding fold (THDP-binding)"/>
    <property type="match status" value="2"/>
</dbReference>
<comment type="cofactor">
    <cofactor evidence="1">
        <name>thiamine diphosphate</name>
        <dbReference type="ChEBI" id="CHEBI:58937"/>
    </cofactor>
</comment>
<dbReference type="PANTHER" id="PTHR23152">
    <property type="entry name" value="2-OXOGLUTARATE DEHYDROGENASE"/>
    <property type="match status" value="1"/>
</dbReference>
<dbReference type="GO" id="GO:0045252">
    <property type="term" value="C:oxoglutarate dehydrogenase complex"/>
    <property type="evidence" value="ECO:0007669"/>
    <property type="project" value="TreeGrafter"/>
</dbReference>